<dbReference type="CDD" id="cd00159">
    <property type="entry name" value="RhoGAP"/>
    <property type="match status" value="1"/>
</dbReference>
<feature type="region of interest" description="Disordered" evidence="2">
    <location>
        <begin position="44"/>
        <end position="63"/>
    </location>
</feature>
<reference evidence="5" key="1">
    <citation type="submission" date="2024-06" db="EMBL/GenBank/DDBJ databases">
        <title>Draft Genome Sequences of Epichloe bromicola Strains Isolated from Elymus ciliaris.</title>
        <authorList>
            <consortium name="Epichloe bromicola genome sequencing consortium"/>
            <person name="Miura A."/>
            <person name="Imano S."/>
            <person name="Ashida A."/>
            <person name="Sato I."/>
            <person name="Chiba S."/>
            <person name="Tanaka A."/>
            <person name="Camagna M."/>
            <person name="Takemoto D."/>
        </authorList>
    </citation>
    <scope>NUCLEOTIDE SEQUENCE [LARGE SCALE GENOMIC DNA]</scope>
    <source>
        <strain evidence="5">DP</strain>
    </source>
</reference>
<dbReference type="InterPro" id="IPR000198">
    <property type="entry name" value="RhoGAP_dom"/>
</dbReference>
<keyword evidence="5" id="KW-1185">Reference proteome</keyword>
<feature type="compositionally biased region" description="Basic residues" evidence="2">
    <location>
        <begin position="494"/>
        <end position="503"/>
    </location>
</feature>
<sequence>MAQYLGASQSSQNLRASYAYPSHRLPSSVSSASLLLPHSTSFQSFGHGSKARSSGTWTTSSGELGLLNNADEVEDRDVFVQEYNRLAKKGDAERCPEKRGWISRLLRSNPNRCPHAPPKSPPPPPPLIRHRRSVSEFANIIHCRREVPRVIDIQDMVRLGGKSILYLPQEYSPCSLILPTCIRANAQYLAQNVATRGLFRVPGSAKAITALFDYYCYMDNSNAKIASTVRCATLPIHIQYSIHDVASTFKRLLSVLPGGVLGSLSLFDAFIAIHSQLNGEPEYPRTKQTKVRARLIALAVGTVRSQYRRELICAVFGLLSLIGRAAEIAPREDEDSRPLPTADLMGYSALGIVFGPLLVGDLLEQYTMKIATPNSGMLLFPLSPPRFRKDRRKSIQKDAKTAGPPTVDKILVANDITQMLISNWRDVVRQMKSLGTHGRKDASTIDLCGKQETSQRATSFSIKVPKDFDEDHSGLPNLHAREPRHEPETPTHGPRPRRLKVLRRANSQRLLPKMSIATLSPTKEESLGDDEFSDRQRKRESVIDRLQKLEKNGDQSREGNDGVGDPQARLQSQEFNEGNFVKGATRVASSKGAEENAENPTTGASQVYLESVPPRESSRQSSLHDDSHHGLSQHALSEITMSTLDPMRKEKMTNSDSQAQARDSDGKLSSSDQADIIKETSRRSDEFLSVSKNTKPLSEGGIRIVQASPKPRGLVRGPPKPDEDQVSLEPHMTPKPFTSHDRAIQCQIITAEPERRYSIDTTPERFYPLSQISQATRPVTPDKGLLGQRRVIKSQKQPVLLHGPRLSKSHENLRSQTFITLQSPTESAESKELSKKGSVKATAALFELQTGWRESDTRMGSRSQSRRRHSKSDSAWTQSLDPLMDLDHDFLRMNENPQHISSGRDTFTPIKRDDNDKPDGKELKPVPSLGTMTPCPEPPPVAQHLNLARPPSSPSRMMDVEPYSASDMVSTSQVSRAGSVTVLYSQIRKLQRQLNAKTEEAAQLRRQLEAQQDSDIGTMSEQLRQAKRDVAAWKDRAETAERRVKVFEKFTERLKEIRHAMAETTPRKLGVGGPSTAGQRDAKLGDNENSADVIEALKLVQESRDNFQGKECPSARPTQAQKPLHELAKTQDGAFSPASGSFAEEGLSCGSPCVCQRSGQMWAVAEEFLQMEDERRTRGT</sequence>
<protein>
    <recommendedName>
        <fullName evidence="3">Rho-GAP domain-containing protein</fullName>
    </recommendedName>
</protein>
<evidence type="ECO:0000313" key="5">
    <source>
        <dbReference type="Proteomes" id="UP001562357"/>
    </source>
</evidence>
<feature type="coiled-coil region" evidence="1">
    <location>
        <begin position="980"/>
        <end position="1043"/>
    </location>
</feature>
<dbReference type="PANTHER" id="PTHR45808:SF2">
    <property type="entry name" value="RHO GTPASE-ACTIVATING PROTEIN 68F"/>
    <property type="match status" value="1"/>
</dbReference>
<feature type="region of interest" description="Disordered" evidence="2">
    <location>
        <begin position="897"/>
        <end position="929"/>
    </location>
</feature>
<dbReference type="EMBL" id="BAAFGZ010000536">
    <property type="protein sequence ID" value="GAB0138935.1"/>
    <property type="molecule type" value="Genomic_DNA"/>
</dbReference>
<feature type="domain" description="Rho-GAP" evidence="3">
    <location>
        <begin position="165"/>
        <end position="428"/>
    </location>
</feature>
<name>A0ABQ0CZQ3_9HYPO</name>
<dbReference type="Proteomes" id="UP001562357">
    <property type="component" value="Unassembled WGS sequence"/>
</dbReference>
<evidence type="ECO:0000256" key="1">
    <source>
        <dbReference type="SAM" id="Coils"/>
    </source>
</evidence>
<feature type="compositionally biased region" description="Polar residues" evidence="2">
    <location>
        <begin position="451"/>
        <end position="461"/>
    </location>
</feature>
<comment type="caution">
    <text evidence="4">The sequence shown here is derived from an EMBL/GenBank/DDBJ whole genome shotgun (WGS) entry which is preliminary data.</text>
</comment>
<feature type="compositionally biased region" description="Basic and acidic residues" evidence="2">
    <location>
        <begin position="464"/>
        <end position="489"/>
    </location>
</feature>
<dbReference type="PROSITE" id="PS50238">
    <property type="entry name" value="RHOGAP"/>
    <property type="match status" value="1"/>
</dbReference>
<dbReference type="SUPFAM" id="SSF48350">
    <property type="entry name" value="GTPase activation domain, GAP"/>
    <property type="match status" value="1"/>
</dbReference>
<keyword evidence="1" id="KW-0175">Coiled coil</keyword>
<gene>
    <name evidence="4" type="primary">g7154</name>
    <name evidence="4" type="ORF">EsDP_00007154</name>
</gene>
<dbReference type="SMART" id="SM00324">
    <property type="entry name" value="RhoGAP"/>
    <property type="match status" value="1"/>
</dbReference>
<proteinExistence type="predicted"/>
<feature type="compositionally biased region" description="Polar residues" evidence="2">
    <location>
        <begin position="654"/>
        <end position="673"/>
    </location>
</feature>
<organism evidence="4 5">
    <name type="scientific">Epichloe bromicola</name>
    <dbReference type="NCBI Taxonomy" id="79588"/>
    <lineage>
        <taxon>Eukaryota</taxon>
        <taxon>Fungi</taxon>
        <taxon>Dikarya</taxon>
        <taxon>Ascomycota</taxon>
        <taxon>Pezizomycotina</taxon>
        <taxon>Sordariomycetes</taxon>
        <taxon>Hypocreomycetidae</taxon>
        <taxon>Hypocreales</taxon>
        <taxon>Clavicipitaceae</taxon>
        <taxon>Epichloe</taxon>
    </lineage>
</organism>
<feature type="compositionally biased region" description="Basic and acidic residues" evidence="2">
    <location>
        <begin position="910"/>
        <end position="924"/>
    </location>
</feature>
<feature type="compositionally biased region" description="Basic and acidic residues" evidence="2">
    <location>
        <begin position="675"/>
        <end position="686"/>
    </location>
</feature>
<feature type="compositionally biased region" description="Basic and acidic residues" evidence="2">
    <location>
        <begin position="533"/>
        <end position="560"/>
    </location>
</feature>
<evidence type="ECO:0000259" key="3">
    <source>
        <dbReference type="PROSITE" id="PS50238"/>
    </source>
</evidence>
<accession>A0ABQ0CZQ3</accession>
<feature type="compositionally biased region" description="Polar residues" evidence="2">
    <location>
        <begin position="44"/>
        <end position="62"/>
    </location>
</feature>
<dbReference type="PANTHER" id="PTHR45808">
    <property type="entry name" value="RHO GTPASE-ACTIVATING PROTEIN 68F"/>
    <property type="match status" value="1"/>
</dbReference>
<dbReference type="InterPro" id="IPR008936">
    <property type="entry name" value="Rho_GTPase_activation_prot"/>
</dbReference>
<dbReference type="Gene3D" id="1.10.555.10">
    <property type="entry name" value="Rho GTPase activation protein"/>
    <property type="match status" value="1"/>
</dbReference>
<feature type="compositionally biased region" description="Basic and acidic residues" evidence="2">
    <location>
        <begin position="616"/>
        <end position="629"/>
    </location>
</feature>
<feature type="region of interest" description="Disordered" evidence="2">
    <location>
        <begin position="438"/>
        <end position="738"/>
    </location>
</feature>
<evidence type="ECO:0000313" key="4">
    <source>
        <dbReference type="EMBL" id="GAB0138935.1"/>
    </source>
</evidence>
<feature type="region of interest" description="Disordered" evidence="2">
    <location>
        <begin position="1066"/>
        <end position="1085"/>
    </location>
</feature>
<evidence type="ECO:0000256" key="2">
    <source>
        <dbReference type="SAM" id="MobiDB-lite"/>
    </source>
</evidence>
<feature type="region of interest" description="Disordered" evidence="2">
    <location>
        <begin position="852"/>
        <end position="876"/>
    </location>
</feature>
<dbReference type="Pfam" id="PF00620">
    <property type="entry name" value="RhoGAP"/>
    <property type="match status" value="1"/>
</dbReference>